<proteinExistence type="inferred from homology"/>
<dbReference type="InterPro" id="IPR023582">
    <property type="entry name" value="Impact"/>
</dbReference>
<dbReference type="InterPro" id="IPR015796">
    <property type="entry name" value="Impact_YigZ-like"/>
</dbReference>
<dbReference type="Proteomes" id="UP000886723">
    <property type="component" value="Unassembled WGS sequence"/>
</dbReference>
<dbReference type="Gene3D" id="3.30.70.240">
    <property type="match status" value="1"/>
</dbReference>
<evidence type="ECO:0000313" key="5">
    <source>
        <dbReference type="Proteomes" id="UP000886723"/>
    </source>
</evidence>
<dbReference type="InterPro" id="IPR020569">
    <property type="entry name" value="UPF0029_Impact_CS"/>
</dbReference>
<evidence type="ECO:0000259" key="3">
    <source>
        <dbReference type="Pfam" id="PF09186"/>
    </source>
</evidence>
<comment type="caution">
    <text evidence="4">The sequence shown here is derived from an EMBL/GenBank/DDBJ whole genome shotgun (WGS) entry which is preliminary data.</text>
</comment>
<dbReference type="Pfam" id="PF09186">
    <property type="entry name" value="DUF1949"/>
    <property type="match status" value="1"/>
</dbReference>
<evidence type="ECO:0000259" key="2">
    <source>
        <dbReference type="Pfam" id="PF01205"/>
    </source>
</evidence>
<dbReference type="Gene3D" id="3.30.230.30">
    <property type="entry name" value="Impact, N-terminal domain"/>
    <property type="match status" value="1"/>
</dbReference>
<dbReference type="PANTHER" id="PTHR16301:SF20">
    <property type="entry name" value="IMPACT FAMILY MEMBER YIGZ"/>
    <property type="match status" value="1"/>
</dbReference>
<dbReference type="Pfam" id="PF01205">
    <property type="entry name" value="Impact_N"/>
    <property type="match status" value="1"/>
</dbReference>
<dbReference type="EMBL" id="DVON01000293">
    <property type="protein sequence ID" value="HIV14262.1"/>
    <property type="molecule type" value="Genomic_DNA"/>
</dbReference>
<dbReference type="GO" id="GO:0005737">
    <property type="term" value="C:cytoplasm"/>
    <property type="evidence" value="ECO:0007669"/>
    <property type="project" value="TreeGrafter"/>
</dbReference>
<dbReference type="PANTHER" id="PTHR16301">
    <property type="entry name" value="IMPACT-RELATED"/>
    <property type="match status" value="1"/>
</dbReference>
<dbReference type="InterPro" id="IPR001498">
    <property type="entry name" value="Impact_N"/>
</dbReference>
<reference evidence="4" key="2">
    <citation type="journal article" date="2021" name="PeerJ">
        <title>Extensive microbial diversity within the chicken gut microbiome revealed by metagenomics and culture.</title>
        <authorList>
            <person name="Gilroy R."/>
            <person name="Ravi A."/>
            <person name="Getino M."/>
            <person name="Pursley I."/>
            <person name="Horton D.L."/>
            <person name="Alikhan N.F."/>
            <person name="Baker D."/>
            <person name="Gharbi K."/>
            <person name="Hall N."/>
            <person name="Watson M."/>
            <person name="Adriaenssens E.M."/>
            <person name="Foster-Nyarko E."/>
            <person name="Jarju S."/>
            <person name="Secka A."/>
            <person name="Antonio M."/>
            <person name="Oren A."/>
            <person name="Chaudhuri R.R."/>
            <person name="La Ragione R."/>
            <person name="Hildebrand F."/>
            <person name="Pallen M.J."/>
        </authorList>
    </citation>
    <scope>NUCLEOTIDE SEQUENCE</scope>
    <source>
        <strain evidence="4">ChiBcec2-4451</strain>
    </source>
</reference>
<feature type="domain" description="Impact N-terminal" evidence="2">
    <location>
        <begin position="19"/>
        <end position="123"/>
    </location>
</feature>
<dbReference type="AlphaFoldDB" id="A0A9D1T7C0"/>
<dbReference type="InterPro" id="IPR035647">
    <property type="entry name" value="EFG_III/V"/>
</dbReference>
<comment type="similarity">
    <text evidence="1">Belongs to the IMPACT family.</text>
</comment>
<accession>A0A9D1T7C0</accession>
<organism evidence="4 5">
    <name type="scientific">Candidatus Pullilachnospira stercoravium</name>
    <dbReference type="NCBI Taxonomy" id="2840913"/>
    <lineage>
        <taxon>Bacteria</taxon>
        <taxon>Bacillati</taxon>
        <taxon>Bacillota</taxon>
        <taxon>Clostridia</taxon>
        <taxon>Lachnospirales</taxon>
        <taxon>Lachnospiraceae</taxon>
        <taxon>Lachnospiraceae incertae sedis</taxon>
        <taxon>Candidatus Pullilachnospira</taxon>
    </lineage>
</organism>
<dbReference type="SUPFAM" id="SSF54980">
    <property type="entry name" value="EF-G C-terminal domain-like"/>
    <property type="match status" value="1"/>
</dbReference>
<dbReference type="NCBIfam" id="TIGR00257">
    <property type="entry name" value="IMPACT_YIGZ"/>
    <property type="match status" value="1"/>
</dbReference>
<dbReference type="GO" id="GO:0006446">
    <property type="term" value="P:regulation of translational initiation"/>
    <property type="evidence" value="ECO:0007669"/>
    <property type="project" value="TreeGrafter"/>
</dbReference>
<dbReference type="InterPro" id="IPR015269">
    <property type="entry name" value="UPF0029_Impact_C"/>
</dbReference>
<dbReference type="InterPro" id="IPR036956">
    <property type="entry name" value="Impact_N_sf"/>
</dbReference>
<dbReference type="InterPro" id="IPR020568">
    <property type="entry name" value="Ribosomal_Su5_D2-typ_SF"/>
</dbReference>
<dbReference type="SUPFAM" id="SSF54211">
    <property type="entry name" value="Ribosomal protein S5 domain 2-like"/>
    <property type="match status" value="1"/>
</dbReference>
<name>A0A9D1T7C0_9FIRM</name>
<evidence type="ECO:0000256" key="1">
    <source>
        <dbReference type="ARBA" id="ARBA00007665"/>
    </source>
</evidence>
<reference evidence="4" key="1">
    <citation type="submission" date="2020-10" db="EMBL/GenBank/DDBJ databases">
        <authorList>
            <person name="Gilroy R."/>
        </authorList>
    </citation>
    <scope>NUCLEOTIDE SEQUENCE</scope>
    <source>
        <strain evidence="4">ChiBcec2-4451</strain>
    </source>
</reference>
<gene>
    <name evidence="4" type="ORF">IAA63_14160</name>
</gene>
<feature type="domain" description="UPF0029" evidence="3">
    <location>
        <begin position="141"/>
        <end position="195"/>
    </location>
</feature>
<evidence type="ECO:0000313" key="4">
    <source>
        <dbReference type="EMBL" id="HIV14262.1"/>
    </source>
</evidence>
<sequence length="229" mass="25628">MLERFKTIYMGGTGEIVEKKSRFIATVRLTETEEEALTFIEAVRKKYWNATHNCYAYVIGERKELVRASDDGEPQGTAGHPMLDVLLGEDLYNVTVVVTRYFGGTLLGTGGLVRAYSRAVQEGLARSRIIERQYGTVLEIRTDYNGIGKILYLIGQKGLLTLDSEYTDRVKVRILVPVSETDRVEKELVEATSGRVELARGESFYYADLDGKVLMGEKLTPEKEMGPGV</sequence>
<dbReference type="PROSITE" id="PS00910">
    <property type="entry name" value="UPF0029"/>
    <property type="match status" value="1"/>
</dbReference>
<protein>
    <submittedName>
        <fullName evidence="4">YigZ family protein</fullName>
    </submittedName>
</protein>